<dbReference type="Proteomes" id="UP000655225">
    <property type="component" value="Unassembled WGS sequence"/>
</dbReference>
<proteinExistence type="predicted"/>
<keyword evidence="3" id="KW-1185">Reference proteome</keyword>
<name>A0A835CXL2_TETSI</name>
<organism evidence="2 3">
    <name type="scientific">Tetracentron sinense</name>
    <name type="common">Spur-leaf</name>
    <dbReference type="NCBI Taxonomy" id="13715"/>
    <lineage>
        <taxon>Eukaryota</taxon>
        <taxon>Viridiplantae</taxon>
        <taxon>Streptophyta</taxon>
        <taxon>Embryophyta</taxon>
        <taxon>Tracheophyta</taxon>
        <taxon>Spermatophyta</taxon>
        <taxon>Magnoliopsida</taxon>
        <taxon>Trochodendrales</taxon>
        <taxon>Trochodendraceae</taxon>
        <taxon>Tetracentron</taxon>
    </lineage>
</organism>
<keyword evidence="1" id="KW-0472">Membrane</keyword>
<evidence type="ECO:0000256" key="1">
    <source>
        <dbReference type="SAM" id="Phobius"/>
    </source>
</evidence>
<comment type="caution">
    <text evidence="2">The sequence shown here is derived from an EMBL/GenBank/DDBJ whole genome shotgun (WGS) entry which is preliminary data.</text>
</comment>
<evidence type="ECO:0000313" key="3">
    <source>
        <dbReference type="Proteomes" id="UP000655225"/>
    </source>
</evidence>
<gene>
    <name evidence="2" type="ORF">HHK36_032424</name>
</gene>
<protein>
    <submittedName>
        <fullName evidence="2">Uncharacterized protein</fullName>
    </submittedName>
</protein>
<feature type="transmembrane region" description="Helical" evidence="1">
    <location>
        <begin position="39"/>
        <end position="62"/>
    </location>
</feature>
<accession>A0A835CXL2</accession>
<reference evidence="2 3" key="1">
    <citation type="submission" date="2020-04" db="EMBL/GenBank/DDBJ databases">
        <title>Plant Genome Project.</title>
        <authorList>
            <person name="Zhang R.-G."/>
        </authorList>
    </citation>
    <scope>NUCLEOTIDE SEQUENCE [LARGE SCALE GENOMIC DNA]</scope>
    <source>
        <strain evidence="2">YNK0</strain>
        <tissue evidence="2">Leaf</tissue>
    </source>
</reference>
<feature type="transmembrane region" description="Helical" evidence="1">
    <location>
        <begin position="104"/>
        <end position="124"/>
    </location>
</feature>
<sequence>MTFRTTKTQAQRQTLRKKEGSQVCSYILIWVSERSLVSAIWAVGFFHFCLSLNCSIVVLIDFRFCEDINKRRFQRSTDFKDIEKPFQIPIQDRSSNCKFSSLKLVLVIIICGTFLTILQSPAVYNNDHLSHSGFRSSFVERWIGERPVTDPRYVSHSDVNWDQISNIIKKLNDGNEYQGIGLLNFNDSEIDNWRQLIQSAKHIVLHLDYARNNVTWNPYTPNG</sequence>
<keyword evidence="1" id="KW-0812">Transmembrane</keyword>
<dbReference type="AlphaFoldDB" id="A0A835CXL2"/>
<dbReference type="OrthoDB" id="2014201at2759"/>
<keyword evidence="1" id="KW-1133">Transmembrane helix</keyword>
<evidence type="ECO:0000313" key="2">
    <source>
        <dbReference type="EMBL" id="KAF8369554.1"/>
    </source>
</evidence>
<dbReference type="EMBL" id="JABCRI010000667">
    <property type="protein sequence ID" value="KAF8369554.1"/>
    <property type="molecule type" value="Genomic_DNA"/>
</dbReference>